<feature type="region of interest" description="Disordered" evidence="1">
    <location>
        <begin position="431"/>
        <end position="457"/>
    </location>
</feature>
<feature type="region of interest" description="Disordered" evidence="1">
    <location>
        <begin position="362"/>
        <end position="410"/>
    </location>
</feature>
<feature type="compositionally biased region" description="Polar residues" evidence="1">
    <location>
        <begin position="438"/>
        <end position="450"/>
    </location>
</feature>
<dbReference type="AlphaFoldDB" id="A0AAV5RSH5"/>
<evidence type="ECO:0000313" key="2">
    <source>
        <dbReference type="EMBL" id="GMM53479.1"/>
    </source>
</evidence>
<name>A0AAV5RSH5_MAUHU</name>
<evidence type="ECO:0000313" key="3">
    <source>
        <dbReference type="Proteomes" id="UP001377567"/>
    </source>
</evidence>
<keyword evidence="3" id="KW-1185">Reference proteome</keyword>
<feature type="region of interest" description="Disordered" evidence="1">
    <location>
        <begin position="225"/>
        <end position="302"/>
    </location>
</feature>
<feature type="compositionally biased region" description="Low complexity" evidence="1">
    <location>
        <begin position="362"/>
        <end position="372"/>
    </location>
</feature>
<feature type="compositionally biased region" description="Acidic residues" evidence="1">
    <location>
        <begin position="379"/>
        <end position="392"/>
    </location>
</feature>
<feature type="region of interest" description="Disordered" evidence="1">
    <location>
        <begin position="118"/>
        <end position="148"/>
    </location>
</feature>
<dbReference type="EMBL" id="BTGD01000001">
    <property type="protein sequence ID" value="GMM53479.1"/>
    <property type="molecule type" value="Genomic_DNA"/>
</dbReference>
<evidence type="ECO:0000256" key="1">
    <source>
        <dbReference type="SAM" id="MobiDB-lite"/>
    </source>
</evidence>
<accession>A0AAV5RSH5</accession>
<reference evidence="2 3" key="1">
    <citation type="journal article" date="2023" name="Elife">
        <title>Identification of key yeast species and microbe-microbe interactions impacting larval growth of Drosophila in the wild.</title>
        <authorList>
            <person name="Mure A."/>
            <person name="Sugiura Y."/>
            <person name="Maeda R."/>
            <person name="Honda K."/>
            <person name="Sakurai N."/>
            <person name="Takahashi Y."/>
            <person name="Watada M."/>
            <person name="Katoh T."/>
            <person name="Gotoh A."/>
            <person name="Gotoh Y."/>
            <person name="Taniguchi I."/>
            <person name="Nakamura K."/>
            <person name="Hayashi T."/>
            <person name="Katayama T."/>
            <person name="Uemura T."/>
            <person name="Hattori Y."/>
        </authorList>
    </citation>
    <scope>NUCLEOTIDE SEQUENCE [LARGE SCALE GENOMIC DNA]</scope>
    <source>
        <strain evidence="2 3">KH-74</strain>
    </source>
</reference>
<comment type="caution">
    <text evidence="2">The sequence shown here is derived from an EMBL/GenBank/DDBJ whole genome shotgun (WGS) entry which is preliminary data.</text>
</comment>
<proteinExistence type="predicted"/>
<dbReference type="Proteomes" id="UP001377567">
    <property type="component" value="Unassembled WGS sequence"/>
</dbReference>
<feature type="compositionally biased region" description="Basic residues" evidence="1">
    <location>
        <begin position="230"/>
        <end position="246"/>
    </location>
</feature>
<gene>
    <name evidence="2" type="ORF">DAKH74_000950</name>
</gene>
<protein>
    <submittedName>
        <fullName evidence="2">Uncharacterized protein</fullName>
    </submittedName>
</protein>
<feature type="compositionally biased region" description="Low complexity" evidence="1">
    <location>
        <begin position="269"/>
        <end position="286"/>
    </location>
</feature>
<sequence length="457" mass="50562">MEEPIQATDDKTDIDSNTLLDRLFPDVELEDTKELDDGNSSRNDSLYQLLDELSGTRKLMSGIFGPPRDVNLSSRDNLLRSKIVSIGEEWYQEEHNITDRTTSVRAIQGDTPVYFTWSHESKSSSRPSSPVKKPPKTVQHNTNVPGTITKKYKSNSELLKVACDRIANIKNCPDSWDGIVNDRSTTVSEINHNEQKDEHLKISESNTSISHSTFKVNPLATFVAQELPKEKKRDKKSSKKSSHSKSKLWFWGSGKSKKKHSKKDKEENQLPQGNNSSLSLSGSQTSIDHADELSKPTQSSGDIVKDILEDDPIVSDLDADFLEPPTSNMMELKLTNTFDDQSDSISNVNSRDIRNISSNLKKSISSPVSSDSEVANEQPAEEDSSDDDEFGDFEQATDLMSAPISISKPPVTLNAPVASSTLFDDLLSPPAAKAEPHSINNPAVTMNSFVPLQPSKK</sequence>
<organism evidence="2 3">
    <name type="scientific">Maudiozyma humilis</name>
    <name type="common">Sour dough yeast</name>
    <name type="synonym">Kazachstania humilis</name>
    <dbReference type="NCBI Taxonomy" id="51915"/>
    <lineage>
        <taxon>Eukaryota</taxon>
        <taxon>Fungi</taxon>
        <taxon>Dikarya</taxon>
        <taxon>Ascomycota</taxon>
        <taxon>Saccharomycotina</taxon>
        <taxon>Saccharomycetes</taxon>
        <taxon>Saccharomycetales</taxon>
        <taxon>Saccharomycetaceae</taxon>
        <taxon>Maudiozyma</taxon>
    </lineage>
</organism>